<keyword evidence="1" id="KW-0812">Transmembrane</keyword>
<dbReference type="Proteomes" id="UP000244342">
    <property type="component" value="Segment"/>
</dbReference>
<name>A0A2R4AM52_9CAUD</name>
<dbReference type="EMBL" id="MG676225">
    <property type="protein sequence ID" value="AVR76131.1"/>
    <property type="molecule type" value="Genomic_DNA"/>
</dbReference>
<keyword evidence="1" id="KW-0472">Membrane</keyword>
<feature type="transmembrane region" description="Helical" evidence="1">
    <location>
        <begin position="48"/>
        <end position="72"/>
    </location>
</feature>
<evidence type="ECO:0000313" key="2">
    <source>
        <dbReference type="EMBL" id="AVR76131.1"/>
    </source>
</evidence>
<accession>A0A2R4AM52</accession>
<proteinExistence type="predicted"/>
<sequence>MKYIDFRFCSHIFAVILALVYAWAGGTANGHTITYTVLGVKHVVEGFWAVFSTYMLIWFLIGGAIEFVVDLFRPLVKYIKG</sequence>
<evidence type="ECO:0000313" key="3">
    <source>
        <dbReference type="Proteomes" id="UP000244342"/>
    </source>
</evidence>
<protein>
    <submittedName>
        <fullName evidence="2">Uncharacterized protein</fullName>
    </submittedName>
</protein>
<organism evidence="2 3">
    <name type="scientific">Aeromonas phage AhSzw-1</name>
    <dbReference type="NCBI Taxonomy" id="2138299"/>
    <lineage>
        <taxon>Viruses</taxon>
        <taxon>Duplodnaviria</taxon>
        <taxon>Heunggongvirae</taxon>
        <taxon>Uroviricota</taxon>
        <taxon>Caudoviricetes</taxon>
        <taxon>Demerecviridae</taxon>
        <taxon>Shenzhenvirus</taxon>
        <taxon>Shenzhenvirus AhSzw1</taxon>
    </lineage>
</organism>
<keyword evidence="3" id="KW-1185">Reference proteome</keyword>
<reference evidence="3" key="1">
    <citation type="submission" date="2017-12" db="EMBL/GenBank/DDBJ databases">
        <title>Genomic characterization of T5-related Aeromonas hydrophila phages AhSzq-1 and AhSzw-1 and proposal to be two new species.</title>
        <authorList>
            <person name="Yuan S."/>
            <person name="Chen L."/>
            <person name="Ma Y."/>
        </authorList>
    </citation>
    <scope>NUCLEOTIDE SEQUENCE [LARGE SCALE GENOMIC DNA]</scope>
</reference>
<gene>
    <name evidence="2" type="ORF">AhSzw1_95</name>
</gene>
<keyword evidence="1" id="KW-1133">Transmembrane helix</keyword>
<evidence type="ECO:0000256" key="1">
    <source>
        <dbReference type="SAM" id="Phobius"/>
    </source>
</evidence>